<feature type="signal peptide" evidence="1">
    <location>
        <begin position="1"/>
        <end position="19"/>
    </location>
</feature>
<dbReference type="eggNOG" id="COG3291">
    <property type="taxonomic scope" value="Bacteria"/>
</dbReference>
<reference evidence="3 4" key="1">
    <citation type="submission" date="2014-07" db="EMBL/GenBank/DDBJ databases">
        <title>Genome of Flavobacterium reichenbachii LMG 25512.</title>
        <authorList>
            <person name="Stropko S.J."/>
            <person name="Pipes S.E."/>
            <person name="Newman J.D."/>
        </authorList>
    </citation>
    <scope>NUCLEOTIDE SEQUENCE [LARGE SCALE GENOMIC DNA]</scope>
    <source>
        <strain evidence="3 4">LMG 25512</strain>
    </source>
</reference>
<keyword evidence="4" id="KW-1185">Reference proteome</keyword>
<dbReference type="Proteomes" id="UP000028715">
    <property type="component" value="Unassembled WGS sequence"/>
</dbReference>
<dbReference type="EMBL" id="JPRL01000001">
    <property type="protein sequence ID" value="KFF06111.1"/>
    <property type="molecule type" value="Genomic_DNA"/>
</dbReference>
<dbReference type="OrthoDB" id="9765926at2"/>
<protein>
    <recommendedName>
        <fullName evidence="2">PKD domain-containing protein</fullName>
    </recommendedName>
</protein>
<keyword evidence="1" id="KW-0732">Signal</keyword>
<evidence type="ECO:0000259" key="2">
    <source>
        <dbReference type="PROSITE" id="PS50093"/>
    </source>
</evidence>
<proteinExistence type="predicted"/>
<dbReference type="PROSITE" id="PS50093">
    <property type="entry name" value="PKD"/>
    <property type="match status" value="1"/>
</dbReference>
<dbReference type="InterPro" id="IPR011044">
    <property type="entry name" value="Quino_amine_DH_bsu"/>
</dbReference>
<name>A0A085ZNU7_9FLAO</name>
<feature type="domain" description="PKD" evidence="2">
    <location>
        <begin position="437"/>
        <end position="488"/>
    </location>
</feature>
<evidence type="ECO:0000313" key="4">
    <source>
        <dbReference type="Proteomes" id="UP000028715"/>
    </source>
</evidence>
<gene>
    <name evidence="3" type="ORF">IW19_11480</name>
</gene>
<accession>A0A085ZNU7</accession>
<sequence>MKKTLLFFTILISGLSVHAQKEANNWTFGYNAFLTWNTTRSFPVTPVSSTGATLTSLDGLPNSPKMSSNHNYEGCFTLSDSNGALLFYSDGVNVWDKTGATMTNGTGLAGGSSSTQSGILFPYPNVANKYVEVTMGETENSSPRIAYSIIDMTLRSGAGDVVAAQKNQSFPEGAAGLFTESLTSIAIPNTKDYWVIAPTKVSSPSTLYAWKFTAAGPQAPAKTSLGVVIKEDRTSGHIKLTPDGRHFVMTVGGWPPYRLVYGDFDMNTGFASNVKNFQYPGDTNNWMISPYGLEFSPNGKLLYVSFADARVVIYNVDEIFTKPSLDTVTQKSYNLVFPAPPYSGLEGIQQAVDGRLYMVTPDQTYMWVIDDPNNFDSPKIYKTGTGFISGGATAQYGLPNFAPNWFNMTPAAKKFACTGYDYKFTTKVDMSGGIDAPVSLKIDFGDTKSTTVPLVSGQTDYQIAHTYQNSGTYTVIITPVKSGGVTLTPSTVTAYVVDCSIRTNPQIRVDLQNVNTKSGL</sequence>
<evidence type="ECO:0000256" key="1">
    <source>
        <dbReference type="SAM" id="SignalP"/>
    </source>
</evidence>
<dbReference type="AlphaFoldDB" id="A0A085ZNU7"/>
<dbReference type="InterPro" id="IPR013783">
    <property type="entry name" value="Ig-like_fold"/>
</dbReference>
<dbReference type="Gene3D" id="2.60.40.10">
    <property type="entry name" value="Immunoglobulins"/>
    <property type="match status" value="1"/>
</dbReference>
<dbReference type="SUPFAM" id="SSF50969">
    <property type="entry name" value="YVTN repeat-like/Quinoprotein amine dehydrogenase"/>
    <property type="match status" value="1"/>
</dbReference>
<comment type="caution">
    <text evidence="3">The sequence shown here is derived from an EMBL/GenBank/DDBJ whole genome shotgun (WGS) entry which is preliminary data.</text>
</comment>
<dbReference type="InterPro" id="IPR035986">
    <property type="entry name" value="PKD_dom_sf"/>
</dbReference>
<dbReference type="InterPro" id="IPR000601">
    <property type="entry name" value="PKD_dom"/>
</dbReference>
<organism evidence="3 4">
    <name type="scientific">Flavobacterium reichenbachii</name>
    <dbReference type="NCBI Taxonomy" id="362418"/>
    <lineage>
        <taxon>Bacteria</taxon>
        <taxon>Pseudomonadati</taxon>
        <taxon>Bacteroidota</taxon>
        <taxon>Flavobacteriia</taxon>
        <taxon>Flavobacteriales</taxon>
        <taxon>Flavobacteriaceae</taxon>
        <taxon>Flavobacterium</taxon>
    </lineage>
</organism>
<dbReference type="STRING" id="362418.IW19_11480"/>
<dbReference type="RefSeq" id="WP_035684232.1">
    <property type="nucleotide sequence ID" value="NZ_JPRL01000001.1"/>
</dbReference>
<feature type="chain" id="PRO_5001801564" description="PKD domain-containing protein" evidence="1">
    <location>
        <begin position="20"/>
        <end position="520"/>
    </location>
</feature>
<evidence type="ECO:0000313" key="3">
    <source>
        <dbReference type="EMBL" id="KFF06111.1"/>
    </source>
</evidence>
<dbReference type="SUPFAM" id="SSF49299">
    <property type="entry name" value="PKD domain"/>
    <property type="match status" value="1"/>
</dbReference>